<keyword evidence="1" id="KW-1133">Transmembrane helix</keyword>
<dbReference type="EMBL" id="SBIQ01000197">
    <property type="protein sequence ID" value="KAF7682706.1"/>
    <property type="molecule type" value="Genomic_DNA"/>
</dbReference>
<evidence type="ECO:0000313" key="3">
    <source>
        <dbReference type="EMBL" id="KAF7682706.1"/>
    </source>
</evidence>
<dbReference type="Proteomes" id="UP001516464">
    <property type="component" value="Unassembled WGS sequence"/>
</dbReference>
<sequence length="599" mass="69719">MILLSIFILCIVAGNGASDNDLHRKTDVITSPGVIFIRQYKTLLVDSEGIINYNLNLTEYKEIFNNLLTLLKVFKKCPCEGFRRIDLLIDVIKRQQNLLKEYTKDKTVYTYTHNAATEIPTLTNSRLEFNQQTIEILKIISNFSNVRTNPMNRICFYFNVIYTVWNTIVLDMEQTKIELDFMYSKKRLSRYIISYNSFKSGLKPFNDFLINIDNESIINLYYEIAHVSVFYMGNGQFELVIHIPLIKKQQHHGYLYSIIPTYTTINQEWSVSLDVEDKKYLLVTQCEEEEEEEEYWFVTLANLAYCEVIENNNNNRWIICHPHFPLHSYRAYQCISAVFNSAEEAILQMCSYKFTRKFNPFFLQIVPGHWVYSIHDNIQLNLLCEDNKPDPNYYQLSPGVDILRLPAGCSAQSTTGHKIRLFYDYNYLIYGDQTNVIGHHQHSPLFLNNYIQSSNLDMANFIWNQTPPIHLIDLYCFSTLYKNIIILGVCSIVIVPIYIVIIVYICYYHCRCLRSSKANSSANIRTRAVSLENNTTLLENNTTLFSTTNPQMATFRPLLTPPPPHPLSLPHQPPPLPINENDDTIYESVPSNYLTMKGY</sequence>
<protein>
    <submittedName>
        <fullName evidence="3">Uncharacterized protein</fullName>
    </submittedName>
</protein>
<proteinExistence type="predicted"/>
<keyword evidence="4" id="KW-1185">Reference proteome</keyword>
<evidence type="ECO:0000256" key="1">
    <source>
        <dbReference type="SAM" id="Phobius"/>
    </source>
</evidence>
<keyword evidence="1" id="KW-0812">Transmembrane</keyword>
<keyword evidence="2" id="KW-0732">Signal</keyword>
<reference evidence="3 4" key="1">
    <citation type="submission" date="2019-01" db="EMBL/GenBank/DDBJ databases">
        <title>Genomes sequencing and comparative genomics of infectious freshwater microsporidia, Cucumispora dikerogammari and Thelohania contejeani.</title>
        <authorList>
            <person name="Cormier A."/>
            <person name="Giraud I."/>
            <person name="Wattier R."/>
            <person name="Teixeira M."/>
            <person name="Grandjean F."/>
            <person name="Rigaud T."/>
            <person name="Cordaux R."/>
        </authorList>
    </citation>
    <scope>NUCLEOTIDE SEQUENCE [LARGE SCALE GENOMIC DNA]</scope>
    <source>
        <strain evidence="3">T1</strain>
        <tissue evidence="3">Spores</tissue>
    </source>
</reference>
<feature type="signal peptide" evidence="2">
    <location>
        <begin position="1"/>
        <end position="18"/>
    </location>
</feature>
<name>A0ABQ7HX49_9MICR</name>
<feature type="chain" id="PRO_5045913794" evidence="2">
    <location>
        <begin position="19"/>
        <end position="599"/>
    </location>
</feature>
<keyword evidence="1" id="KW-0472">Membrane</keyword>
<comment type="caution">
    <text evidence="3">The sequence shown here is derived from an EMBL/GenBank/DDBJ whole genome shotgun (WGS) entry which is preliminary data.</text>
</comment>
<accession>A0ABQ7HX49</accession>
<organism evidence="3 4">
    <name type="scientific">Astathelohania contejeani</name>
    <dbReference type="NCBI Taxonomy" id="164912"/>
    <lineage>
        <taxon>Eukaryota</taxon>
        <taxon>Fungi</taxon>
        <taxon>Fungi incertae sedis</taxon>
        <taxon>Microsporidia</taxon>
        <taxon>Astathelohaniidae</taxon>
        <taxon>Astathelohania</taxon>
    </lineage>
</organism>
<gene>
    <name evidence="3" type="ORF">TCON_2072</name>
</gene>
<evidence type="ECO:0000256" key="2">
    <source>
        <dbReference type="SAM" id="SignalP"/>
    </source>
</evidence>
<feature type="transmembrane region" description="Helical" evidence="1">
    <location>
        <begin position="484"/>
        <end position="507"/>
    </location>
</feature>
<evidence type="ECO:0000313" key="4">
    <source>
        <dbReference type="Proteomes" id="UP001516464"/>
    </source>
</evidence>